<dbReference type="InterPro" id="IPR041588">
    <property type="entry name" value="Integrase_H2C2"/>
</dbReference>
<keyword evidence="4" id="KW-0540">Nuclease</keyword>
<dbReference type="Pfam" id="PF17921">
    <property type="entry name" value="Integrase_H2C2"/>
    <property type="match status" value="1"/>
</dbReference>
<dbReference type="Proteomes" id="UP000475862">
    <property type="component" value="Unassembled WGS sequence"/>
</dbReference>
<dbReference type="OrthoDB" id="6625531at2759"/>
<feature type="compositionally biased region" description="Low complexity" evidence="7">
    <location>
        <begin position="63"/>
        <end position="73"/>
    </location>
</feature>
<dbReference type="InterPro" id="IPR021109">
    <property type="entry name" value="Peptidase_aspartic_dom_sf"/>
</dbReference>
<feature type="coiled-coil region" evidence="6">
    <location>
        <begin position="187"/>
        <end position="225"/>
    </location>
</feature>
<evidence type="ECO:0000256" key="1">
    <source>
        <dbReference type="ARBA" id="ARBA00012493"/>
    </source>
</evidence>
<dbReference type="Gene3D" id="1.10.340.70">
    <property type="match status" value="1"/>
</dbReference>
<keyword evidence="5" id="KW-0378">Hydrolase</keyword>
<keyword evidence="3" id="KW-0548">Nucleotidyltransferase</keyword>
<dbReference type="GO" id="GO:0003964">
    <property type="term" value="F:RNA-directed DNA polymerase activity"/>
    <property type="evidence" value="ECO:0007669"/>
    <property type="project" value="UniProtKB-EC"/>
</dbReference>
<feature type="compositionally biased region" description="Low complexity" evidence="7">
    <location>
        <begin position="39"/>
        <end position="54"/>
    </location>
</feature>
<comment type="caution">
    <text evidence="10">The sequence shown here is derived from an EMBL/GenBank/DDBJ whole genome shotgun (WGS) entry which is preliminary data.</text>
</comment>
<evidence type="ECO:0000259" key="8">
    <source>
        <dbReference type="Pfam" id="PF00078"/>
    </source>
</evidence>
<feature type="compositionally biased region" description="Polar residues" evidence="7">
    <location>
        <begin position="81"/>
        <end position="90"/>
    </location>
</feature>
<feature type="domain" description="Reverse transcriptase" evidence="8">
    <location>
        <begin position="741"/>
        <end position="840"/>
    </location>
</feature>
<dbReference type="EC" id="2.7.7.49" evidence="1"/>
<feature type="compositionally biased region" description="Polar residues" evidence="7">
    <location>
        <begin position="434"/>
        <end position="472"/>
    </location>
</feature>
<dbReference type="SUPFAM" id="SSF56672">
    <property type="entry name" value="DNA/RNA polymerases"/>
    <property type="match status" value="1"/>
</dbReference>
<gene>
    <name evidence="10" type="ORF">AGLY_009504</name>
</gene>
<protein>
    <recommendedName>
        <fullName evidence="1">RNA-directed DNA polymerase</fullName>
        <ecNumber evidence="1">2.7.7.49</ecNumber>
    </recommendedName>
</protein>
<dbReference type="EMBL" id="VYZN01000037">
    <property type="protein sequence ID" value="KAE9533076.1"/>
    <property type="molecule type" value="Genomic_DNA"/>
</dbReference>
<name>A0A6G0THM8_APHGL</name>
<reference evidence="10 11" key="1">
    <citation type="submission" date="2019-08" db="EMBL/GenBank/DDBJ databases">
        <title>The genome of the soybean aphid Biotype 1, its phylome, world population structure and adaptation to the North American continent.</title>
        <authorList>
            <person name="Giordano R."/>
            <person name="Donthu R.K."/>
            <person name="Hernandez A.G."/>
            <person name="Wright C.L."/>
            <person name="Zimin A.V."/>
        </authorList>
    </citation>
    <scope>NUCLEOTIDE SEQUENCE [LARGE SCALE GENOMIC DNA]</scope>
    <source>
        <tissue evidence="10">Whole aphids</tissue>
    </source>
</reference>
<dbReference type="PANTHER" id="PTHR37984:SF5">
    <property type="entry name" value="PROTEIN NYNRIN-LIKE"/>
    <property type="match status" value="1"/>
</dbReference>
<dbReference type="InterPro" id="IPR043502">
    <property type="entry name" value="DNA/RNA_pol_sf"/>
</dbReference>
<feature type="region of interest" description="Disordered" evidence="7">
    <location>
        <begin position="394"/>
        <end position="472"/>
    </location>
</feature>
<keyword evidence="5" id="KW-0255">Endonuclease</keyword>
<dbReference type="GO" id="GO:0004519">
    <property type="term" value="F:endonuclease activity"/>
    <property type="evidence" value="ECO:0007669"/>
    <property type="project" value="UniProtKB-KW"/>
</dbReference>
<dbReference type="Pfam" id="PF00078">
    <property type="entry name" value="RVT_1"/>
    <property type="match status" value="1"/>
</dbReference>
<dbReference type="Gene3D" id="3.10.10.10">
    <property type="entry name" value="HIV Type 1 Reverse Transcriptase, subunit A, domain 1"/>
    <property type="match status" value="1"/>
</dbReference>
<feature type="compositionally biased region" description="Polar residues" evidence="7">
    <location>
        <begin position="401"/>
        <end position="421"/>
    </location>
</feature>
<evidence type="ECO:0000313" key="10">
    <source>
        <dbReference type="EMBL" id="KAE9533076.1"/>
    </source>
</evidence>
<accession>A0A6G0THM8</accession>
<evidence type="ECO:0000256" key="2">
    <source>
        <dbReference type="ARBA" id="ARBA00022679"/>
    </source>
</evidence>
<sequence length="1040" mass="120713">MPSAYTLQQKLRINKRNVTKHRRAFRNNCRPRSTRQRRPVPSSSVIRPPTTPTSAELNRKPTTDTADQDQAQQRSDHRLGPSSTAIQSPTLLITPTSDRLSLYTDYGSTVVTCFPFHAPLVVLCTDYGSTVVVYLHNIIQTNHSPPSDHTFGHRESDIHYSISMQAISEEAFQAFKKEIERNSQILVQQLLKKINDNEENYNKKIESIKEEIRELDNRNQNNMTRVEEHNIRNSNIEISKPTFYGNQKDQHPIDFLQNLEEYFKIKQISREERLVVIRDCLKNAANNWYSTVKFQIKSYSEFRDAFIDEFWSREIQIQTWSSCLNTSHIPNNTTYREHFSQWASRLRHLQVPQLSEEEIVKNIANHYPGYIRAILVSLPEKSIVNAMRVLSTEENRKEVPETTNTGNNTSNQPQRNDNWRNSGGERNPRRDQPRSNWNGQPQHNNNSYPQRNWNQRGQQRENGSNQPQSNQVNIDTTGEVNEINDNPHTSHAVNSIPTNNRIISPYIQCEIEGESMQLLVDTGATISVLTKEIVDRIIQNNNHVPMLPISGVQISNAVGKKICKLSKQIFCECKLGPVTIFANFVQVENLNEKGIIGADVLRQYNTQIDFSNKTVTWNVKQTLYQTPFANIEPKVITKDHQMNRIQINSNDDEHNQHLGNEQRLEFAQLLDRYQHIFSDRPGKIEQYQCRIKVKEGEPVYQRPYPIPMSKVAKMDLEIQRMLEWGIIEKSTSPWSSPIVGVEKKNGDIRVCIDARKINQRIIPDRECPSNIEEILLKFEGAQYLSSIDLTAGYWQCPLQQECREVTAFLYRGRNYQYKVLPFGLVNSIAEFQKILDKSYRVMVPDVMSDQLITETHTHFGHMGAYKTYHILRSNYRIRNMYVRIKRFTRSCELCQKSKSTGFTPTQILTGKKPFLSIDKFIPLPMNEPVSDLNVIIQLAKSRLQKRAEQRNRFQDQKRKFPTYQMGQQVLVKEHKLSSGLDKEIHKFFLLYRGPYTISQVHDNNTLVITDDQGKQQIQNFKNVKLYVPPDPGKTEARRGQ</sequence>
<evidence type="ECO:0000256" key="3">
    <source>
        <dbReference type="ARBA" id="ARBA00022695"/>
    </source>
</evidence>
<dbReference type="Pfam" id="PF13975">
    <property type="entry name" value="gag-asp_proteas"/>
    <property type="match status" value="1"/>
</dbReference>
<organism evidence="10 11">
    <name type="scientific">Aphis glycines</name>
    <name type="common">Soybean aphid</name>
    <dbReference type="NCBI Taxonomy" id="307491"/>
    <lineage>
        <taxon>Eukaryota</taxon>
        <taxon>Metazoa</taxon>
        <taxon>Ecdysozoa</taxon>
        <taxon>Arthropoda</taxon>
        <taxon>Hexapoda</taxon>
        <taxon>Insecta</taxon>
        <taxon>Pterygota</taxon>
        <taxon>Neoptera</taxon>
        <taxon>Paraneoptera</taxon>
        <taxon>Hemiptera</taxon>
        <taxon>Sternorrhyncha</taxon>
        <taxon>Aphidomorpha</taxon>
        <taxon>Aphidoidea</taxon>
        <taxon>Aphididae</taxon>
        <taxon>Aphidini</taxon>
        <taxon>Aphis</taxon>
        <taxon>Aphis</taxon>
    </lineage>
</organism>
<feature type="region of interest" description="Disordered" evidence="7">
    <location>
        <begin position="22"/>
        <end position="90"/>
    </location>
</feature>
<feature type="domain" description="Integrase zinc-binding" evidence="9">
    <location>
        <begin position="843"/>
        <end position="899"/>
    </location>
</feature>
<keyword evidence="6" id="KW-0175">Coiled coil</keyword>
<evidence type="ECO:0000313" key="11">
    <source>
        <dbReference type="Proteomes" id="UP000475862"/>
    </source>
</evidence>
<dbReference type="CDD" id="cd00303">
    <property type="entry name" value="retropepsin_like"/>
    <property type="match status" value="1"/>
</dbReference>
<dbReference type="SUPFAM" id="SSF50630">
    <property type="entry name" value="Acid proteases"/>
    <property type="match status" value="1"/>
</dbReference>
<evidence type="ECO:0000256" key="6">
    <source>
        <dbReference type="SAM" id="Coils"/>
    </source>
</evidence>
<dbReference type="GO" id="GO:0006508">
    <property type="term" value="P:proteolysis"/>
    <property type="evidence" value="ECO:0007669"/>
    <property type="project" value="InterPro"/>
</dbReference>
<dbReference type="InterPro" id="IPR050951">
    <property type="entry name" value="Retrovirus_Pol_polyprotein"/>
</dbReference>
<dbReference type="Gene3D" id="2.40.70.10">
    <property type="entry name" value="Acid Proteases"/>
    <property type="match status" value="1"/>
</dbReference>
<evidence type="ECO:0000256" key="5">
    <source>
        <dbReference type="ARBA" id="ARBA00022759"/>
    </source>
</evidence>
<keyword evidence="2" id="KW-0808">Transferase</keyword>
<dbReference type="CDD" id="cd01647">
    <property type="entry name" value="RT_LTR"/>
    <property type="match status" value="1"/>
</dbReference>
<evidence type="ECO:0000256" key="4">
    <source>
        <dbReference type="ARBA" id="ARBA00022722"/>
    </source>
</evidence>
<keyword evidence="11" id="KW-1185">Reference proteome</keyword>
<dbReference type="PANTHER" id="PTHR37984">
    <property type="entry name" value="PROTEIN CBG26694"/>
    <property type="match status" value="1"/>
</dbReference>
<evidence type="ECO:0000259" key="9">
    <source>
        <dbReference type="Pfam" id="PF17921"/>
    </source>
</evidence>
<proteinExistence type="predicted"/>
<dbReference type="GO" id="GO:0004190">
    <property type="term" value="F:aspartic-type endopeptidase activity"/>
    <property type="evidence" value="ECO:0007669"/>
    <property type="project" value="InterPro"/>
</dbReference>
<dbReference type="InterPro" id="IPR001969">
    <property type="entry name" value="Aspartic_peptidase_AS"/>
</dbReference>
<dbReference type="InterPro" id="IPR000477">
    <property type="entry name" value="RT_dom"/>
</dbReference>
<dbReference type="PROSITE" id="PS00141">
    <property type="entry name" value="ASP_PROTEASE"/>
    <property type="match status" value="1"/>
</dbReference>
<evidence type="ECO:0000256" key="7">
    <source>
        <dbReference type="SAM" id="MobiDB-lite"/>
    </source>
</evidence>
<dbReference type="AlphaFoldDB" id="A0A6G0THM8"/>